<proteinExistence type="inferred from homology"/>
<evidence type="ECO:0000256" key="2">
    <source>
        <dbReference type="ARBA" id="ARBA00022801"/>
    </source>
</evidence>
<comment type="caution">
    <text evidence="4">The sequence shown here is derived from an EMBL/GenBank/DDBJ whole genome shotgun (WGS) entry which is preliminary data.</text>
</comment>
<dbReference type="EMBL" id="BNJF01000002">
    <property type="protein sequence ID" value="GHO46833.1"/>
    <property type="molecule type" value="Genomic_DNA"/>
</dbReference>
<dbReference type="CDD" id="cd03443">
    <property type="entry name" value="PaaI_thioesterase"/>
    <property type="match status" value="1"/>
</dbReference>
<dbReference type="AlphaFoldDB" id="A0A8J3I6M5"/>
<dbReference type="GO" id="GO:0047617">
    <property type="term" value="F:fatty acyl-CoA hydrolase activity"/>
    <property type="evidence" value="ECO:0007669"/>
    <property type="project" value="InterPro"/>
</dbReference>
<sequence>MSIADESSKKVPLTGADVIRQFIPTSPYIRYLGIQLVEIKPGQATLLLPFRNEVITREQVVHGGAISSLIDVAGMAAAWSDAEVPERIRGSTVNLTVSYLAPAVASDLRAVARVLRRGRSLVYLDVEVYDAANSIVAKGIATYKLG</sequence>
<dbReference type="InterPro" id="IPR003736">
    <property type="entry name" value="PAAI_dom"/>
</dbReference>
<dbReference type="InterPro" id="IPR029069">
    <property type="entry name" value="HotDog_dom_sf"/>
</dbReference>
<feature type="domain" description="Thioesterase" evidence="3">
    <location>
        <begin position="59"/>
        <end position="132"/>
    </location>
</feature>
<comment type="similarity">
    <text evidence="1">Belongs to the thioesterase PaaI family.</text>
</comment>
<dbReference type="Gene3D" id="3.10.129.10">
    <property type="entry name" value="Hotdog Thioesterase"/>
    <property type="match status" value="1"/>
</dbReference>
<dbReference type="InterPro" id="IPR039298">
    <property type="entry name" value="ACOT13"/>
</dbReference>
<evidence type="ECO:0000256" key="1">
    <source>
        <dbReference type="ARBA" id="ARBA00008324"/>
    </source>
</evidence>
<dbReference type="RefSeq" id="WP_220196185.1">
    <property type="nucleotide sequence ID" value="NZ_BNJF01000002.1"/>
</dbReference>
<evidence type="ECO:0000313" key="5">
    <source>
        <dbReference type="Proteomes" id="UP000612362"/>
    </source>
</evidence>
<keyword evidence="5" id="KW-1185">Reference proteome</keyword>
<accession>A0A8J3I6M5</accession>
<dbReference type="InterPro" id="IPR006683">
    <property type="entry name" value="Thioestr_dom"/>
</dbReference>
<evidence type="ECO:0000313" key="4">
    <source>
        <dbReference type="EMBL" id="GHO46833.1"/>
    </source>
</evidence>
<organism evidence="4 5">
    <name type="scientific">Ktedonospora formicarum</name>
    <dbReference type="NCBI Taxonomy" id="2778364"/>
    <lineage>
        <taxon>Bacteria</taxon>
        <taxon>Bacillati</taxon>
        <taxon>Chloroflexota</taxon>
        <taxon>Ktedonobacteria</taxon>
        <taxon>Ktedonobacterales</taxon>
        <taxon>Ktedonobacteraceae</taxon>
        <taxon>Ktedonospora</taxon>
    </lineage>
</organism>
<protein>
    <submittedName>
        <fullName evidence="4">Thioesterase</fullName>
    </submittedName>
</protein>
<dbReference type="SUPFAM" id="SSF54637">
    <property type="entry name" value="Thioesterase/thiol ester dehydrase-isomerase"/>
    <property type="match status" value="1"/>
</dbReference>
<name>A0A8J3I6M5_9CHLR</name>
<dbReference type="Proteomes" id="UP000612362">
    <property type="component" value="Unassembled WGS sequence"/>
</dbReference>
<dbReference type="NCBIfam" id="TIGR00369">
    <property type="entry name" value="unchar_dom_1"/>
    <property type="match status" value="1"/>
</dbReference>
<reference evidence="4" key="1">
    <citation type="submission" date="2020-10" db="EMBL/GenBank/DDBJ databases">
        <title>Taxonomic study of unclassified bacteria belonging to the class Ktedonobacteria.</title>
        <authorList>
            <person name="Yabe S."/>
            <person name="Wang C.M."/>
            <person name="Zheng Y."/>
            <person name="Sakai Y."/>
            <person name="Cavaletti L."/>
            <person name="Monciardini P."/>
            <person name="Donadio S."/>
        </authorList>
    </citation>
    <scope>NUCLEOTIDE SEQUENCE</scope>
    <source>
        <strain evidence="4">SOSP1-1</strain>
    </source>
</reference>
<dbReference type="PANTHER" id="PTHR21660:SF1">
    <property type="entry name" value="ACYL-COENZYME A THIOESTERASE 13"/>
    <property type="match status" value="1"/>
</dbReference>
<keyword evidence="2" id="KW-0378">Hydrolase</keyword>
<evidence type="ECO:0000259" key="3">
    <source>
        <dbReference type="Pfam" id="PF03061"/>
    </source>
</evidence>
<gene>
    <name evidence="4" type="ORF">KSX_49960</name>
</gene>
<dbReference type="PANTHER" id="PTHR21660">
    <property type="entry name" value="THIOESTERASE SUPERFAMILY MEMBER-RELATED"/>
    <property type="match status" value="1"/>
</dbReference>
<dbReference type="Pfam" id="PF03061">
    <property type="entry name" value="4HBT"/>
    <property type="match status" value="1"/>
</dbReference>